<evidence type="ECO:0000256" key="2">
    <source>
        <dbReference type="SAM" id="Phobius"/>
    </source>
</evidence>
<feature type="region of interest" description="Disordered" evidence="1">
    <location>
        <begin position="1"/>
        <end position="81"/>
    </location>
</feature>
<protein>
    <submittedName>
        <fullName evidence="3">Uncharacterized protein</fullName>
    </submittedName>
</protein>
<feature type="compositionally biased region" description="Pro residues" evidence="1">
    <location>
        <begin position="42"/>
        <end position="51"/>
    </location>
</feature>
<name>A0A3P3VVS0_9MICO</name>
<feature type="compositionally biased region" description="Basic and acidic residues" evidence="1">
    <location>
        <begin position="21"/>
        <end position="30"/>
    </location>
</feature>
<organism evidence="3 4">
    <name type="scientific">Gulosibacter macacae</name>
    <dbReference type="NCBI Taxonomy" id="2488791"/>
    <lineage>
        <taxon>Bacteria</taxon>
        <taxon>Bacillati</taxon>
        <taxon>Actinomycetota</taxon>
        <taxon>Actinomycetes</taxon>
        <taxon>Micrococcales</taxon>
        <taxon>Microbacteriaceae</taxon>
        <taxon>Gulosibacter</taxon>
    </lineage>
</organism>
<dbReference type="EMBL" id="RQVS01000008">
    <property type="protein sequence ID" value="RRJ86544.1"/>
    <property type="molecule type" value="Genomic_DNA"/>
</dbReference>
<reference evidence="3 4" key="1">
    <citation type="submission" date="2018-11" db="EMBL/GenBank/DDBJ databases">
        <title>YIM 102482-1 draft genome.</title>
        <authorList>
            <person name="Li G."/>
            <person name="Jiang Y."/>
        </authorList>
    </citation>
    <scope>NUCLEOTIDE SEQUENCE [LARGE SCALE GENOMIC DNA]</scope>
    <source>
        <strain evidence="3 4">YIM 102482-1</strain>
    </source>
</reference>
<comment type="caution">
    <text evidence="3">The sequence shown here is derived from an EMBL/GenBank/DDBJ whole genome shotgun (WGS) entry which is preliminary data.</text>
</comment>
<keyword evidence="2" id="KW-0472">Membrane</keyword>
<keyword evidence="4" id="KW-1185">Reference proteome</keyword>
<proteinExistence type="predicted"/>
<keyword evidence="2" id="KW-0812">Transmembrane</keyword>
<accession>A0A3P3VVS0</accession>
<evidence type="ECO:0000256" key="1">
    <source>
        <dbReference type="SAM" id="MobiDB-lite"/>
    </source>
</evidence>
<feature type="region of interest" description="Disordered" evidence="1">
    <location>
        <begin position="119"/>
        <end position="146"/>
    </location>
</feature>
<feature type="transmembrane region" description="Helical" evidence="2">
    <location>
        <begin position="90"/>
        <end position="112"/>
    </location>
</feature>
<dbReference type="Proteomes" id="UP000274391">
    <property type="component" value="Unassembled WGS sequence"/>
</dbReference>
<keyword evidence="2" id="KW-1133">Transmembrane helix</keyword>
<dbReference type="AlphaFoldDB" id="A0A3P3VVS0"/>
<sequence length="315" mass="32970">MSERHDGQSPPEPIPESELLPWEREAKTPSHEPALNPHPASALPPLPPLPHPDAEGTLPEAGWQQPAPVPPHVPPAAQVPEVQGNRRPSAWVWIAAAIAALALAGGAVWGGISLFGAPAADSPSTPSTADAPTIVSPVDPTTAPDETDPPIEPATNYPLGAPNGVASILFAYDDGNTSLGDEVSFEVSSEGCTRSGFLGNADGDYADLGDEPAAVIVERFSMRGEEAVGPSARYDALDTIVLTDTNGVSVEVLLMMRTHEVDGEEQYSYYAVHPFPDSDSVLIISESCGAEDQGEDAFVAFLTENLRLTVVSSGI</sequence>
<dbReference type="RefSeq" id="WP_124972237.1">
    <property type="nucleotide sequence ID" value="NZ_RQVS01000008.1"/>
</dbReference>
<gene>
    <name evidence="3" type="ORF">EG850_07800</name>
</gene>
<evidence type="ECO:0000313" key="4">
    <source>
        <dbReference type="Proteomes" id="UP000274391"/>
    </source>
</evidence>
<evidence type="ECO:0000313" key="3">
    <source>
        <dbReference type="EMBL" id="RRJ86544.1"/>
    </source>
</evidence>